<evidence type="ECO:0000256" key="9">
    <source>
        <dbReference type="ARBA" id="ARBA00023065"/>
    </source>
</evidence>
<reference evidence="14" key="1">
    <citation type="submission" date="2019-03" db="EMBL/GenBank/DDBJ databases">
        <title>New complete mitochondrial genomes of soil dwelling insects.</title>
        <authorList>
            <person name="Andujar C."/>
            <person name="Arribas P."/>
            <person name="Motyka M."/>
            <person name="Bocek M."/>
            <person name="Linard B."/>
            <person name="Vogler A."/>
        </authorList>
    </citation>
    <scope>NUCLEOTIDE SEQUENCE</scope>
</reference>
<keyword evidence="6 12" id="KW-0812">Transmembrane</keyword>
<dbReference type="GO" id="GO:0015986">
    <property type="term" value="P:proton motive force-driven ATP synthesis"/>
    <property type="evidence" value="ECO:0007669"/>
    <property type="project" value="InterPro"/>
</dbReference>
<name>A0A8F5A3V8_9CUCU</name>
<comment type="similarity">
    <text evidence="2 12">Belongs to the ATPase protein 8 family.</text>
</comment>
<evidence type="ECO:0000256" key="2">
    <source>
        <dbReference type="ARBA" id="ARBA00008892"/>
    </source>
</evidence>
<evidence type="ECO:0000256" key="8">
    <source>
        <dbReference type="ARBA" id="ARBA00022989"/>
    </source>
</evidence>
<dbReference type="AlphaFoldDB" id="A0A8F5A3V8"/>
<gene>
    <name evidence="14" type="primary">atp8</name>
</gene>
<comment type="subcellular location">
    <subcellularLocation>
        <location evidence="1 12">Mitochondrion membrane</location>
        <topology evidence="1 12">Single-pass membrane protein</topology>
    </subcellularLocation>
</comment>
<evidence type="ECO:0000256" key="3">
    <source>
        <dbReference type="ARBA" id="ARBA00011291"/>
    </source>
</evidence>
<evidence type="ECO:0000256" key="13">
    <source>
        <dbReference type="SAM" id="Phobius"/>
    </source>
</evidence>
<keyword evidence="10 12" id="KW-0496">Mitochondrion</keyword>
<dbReference type="GO" id="GO:0031966">
    <property type="term" value="C:mitochondrial membrane"/>
    <property type="evidence" value="ECO:0007669"/>
    <property type="project" value="UniProtKB-SubCell"/>
</dbReference>
<evidence type="ECO:0000256" key="4">
    <source>
        <dbReference type="ARBA" id="ARBA00022448"/>
    </source>
</evidence>
<dbReference type="InterPro" id="IPR001421">
    <property type="entry name" value="ATP8_metazoa"/>
</dbReference>
<evidence type="ECO:0000256" key="6">
    <source>
        <dbReference type="ARBA" id="ARBA00022692"/>
    </source>
</evidence>
<accession>A0A8F5A3V8</accession>
<keyword evidence="8 13" id="KW-1133">Transmembrane helix</keyword>
<feature type="transmembrane region" description="Helical" evidence="13">
    <location>
        <begin position="6"/>
        <end position="29"/>
    </location>
</feature>
<evidence type="ECO:0000256" key="7">
    <source>
        <dbReference type="ARBA" id="ARBA00022781"/>
    </source>
</evidence>
<keyword evidence="4 12" id="KW-0813">Transport</keyword>
<dbReference type="EMBL" id="MK692561">
    <property type="protein sequence ID" value="QXG82675.1"/>
    <property type="molecule type" value="Genomic_DNA"/>
</dbReference>
<evidence type="ECO:0000313" key="14">
    <source>
        <dbReference type="EMBL" id="QXG82675.1"/>
    </source>
</evidence>
<comment type="subunit">
    <text evidence="3">F-type ATPases have 2 components, CF(1) - the catalytic core - and CF(0) - the membrane proton channel.</text>
</comment>
<organism evidence="14">
    <name type="scientific">Alleculinae sp. BMNH 1042437</name>
    <dbReference type="NCBI Taxonomy" id="2834644"/>
    <lineage>
        <taxon>Eukaryota</taxon>
        <taxon>Metazoa</taxon>
        <taxon>Ecdysozoa</taxon>
        <taxon>Arthropoda</taxon>
        <taxon>Hexapoda</taxon>
        <taxon>Insecta</taxon>
        <taxon>Pterygota</taxon>
        <taxon>Neoptera</taxon>
        <taxon>Endopterygota</taxon>
        <taxon>Coleoptera</taxon>
        <taxon>Polyphaga</taxon>
        <taxon>Cucujiformia</taxon>
        <taxon>Tenebrionidae</taxon>
        <taxon>Alleculinae</taxon>
    </lineage>
</organism>
<protein>
    <recommendedName>
        <fullName evidence="12">ATP synthase complex subunit 8</fullName>
    </recommendedName>
</protein>
<evidence type="ECO:0000256" key="5">
    <source>
        <dbReference type="ARBA" id="ARBA00022547"/>
    </source>
</evidence>
<dbReference type="GO" id="GO:0045259">
    <property type="term" value="C:proton-transporting ATP synthase complex"/>
    <property type="evidence" value="ECO:0007669"/>
    <property type="project" value="UniProtKB-KW"/>
</dbReference>
<keyword evidence="9 12" id="KW-0406">Ion transport</keyword>
<evidence type="ECO:0000256" key="10">
    <source>
        <dbReference type="ARBA" id="ARBA00023128"/>
    </source>
</evidence>
<dbReference type="GO" id="GO:0015078">
    <property type="term" value="F:proton transmembrane transporter activity"/>
    <property type="evidence" value="ECO:0007669"/>
    <property type="project" value="InterPro"/>
</dbReference>
<keyword evidence="5 12" id="KW-0138">CF(0)</keyword>
<evidence type="ECO:0000256" key="12">
    <source>
        <dbReference type="RuleBase" id="RU003661"/>
    </source>
</evidence>
<proteinExistence type="inferred from homology"/>
<sequence length="51" mass="6266">MPQMAPLNWLTLMITFSMILIMFNVINYFSMKYPIKSTKYNLKMTIKNWKW</sequence>
<geneLocation type="mitochondrion" evidence="14"/>
<evidence type="ECO:0000256" key="1">
    <source>
        <dbReference type="ARBA" id="ARBA00004304"/>
    </source>
</evidence>
<evidence type="ECO:0000256" key="11">
    <source>
        <dbReference type="ARBA" id="ARBA00023136"/>
    </source>
</evidence>
<keyword evidence="11 13" id="KW-0472">Membrane</keyword>
<keyword evidence="7 12" id="KW-0375">Hydrogen ion transport</keyword>
<dbReference type="Pfam" id="PF00895">
    <property type="entry name" value="ATP-synt_8"/>
    <property type="match status" value="1"/>
</dbReference>